<feature type="transmembrane region" description="Helical" evidence="18">
    <location>
        <begin position="176"/>
        <end position="197"/>
    </location>
</feature>
<evidence type="ECO:0000256" key="6">
    <source>
        <dbReference type="ARBA" id="ARBA00014944"/>
    </source>
</evidence>
<proteinExistence type="inferred from homology"/>
<dbReference type="InterPro" id="IPR043130">
    <property type="entry name" value="CDP-OH_PTrfase_TM_dom"/>
</dbReference>
<dbReference type="InterPro" id="IPR000462">
    <property type="entry name" value="CDP-OH_P_trans"/>
</dbReference>
<accession>A0A840A403</accession>
<dbReference type="RefSeq" id="WP_183776856.1">
    <property type="nucleotide sequence ID" value="NZ_JACIDK010000009.1"/>
</dbReference>
<evidence type="ECO:0000256" key="10">
    <source>
        <dbReference type="ARBA" id="ARBA00022989"/>
    </source>
</evidence>
<dbReference type="Gene3D" id="1.20.120.1760">
    <property type="match status" value="1"/>
</dbReference>
<dbReference type="Pfam" id="PF01066">
    <property type="entry name" value="CDP-OH_P_transf"/>
    <property type="match status" value="1"/>
</dbReference>
<comment type="caution">
    <text evidence="19">The sequence shown here is derived from an EMBL/GenBank/DDBJ whole genome shotgun (WGS) entry which is preliminary data.</text>
</comment>
<dbReference type="AlphaFoldDB" id="A0A840A403"/>
<comment type="subcellular location">
    <subcellularLocation>
        <location evidence="1">Membrane</location>
        <topology evidence="1">Multi-pass membrane protein</topology>
    </subcellularLocation>
</comment>
<feature type="transmembrane region" description="Helical" evidence="18">
    <location>
        <begin position="48"/>
        <end position="66"/>
    </location>
</feature>
<sequence>MKALPNILTSLRLVLTLFVFLALATAAGAVPYVSEQLTPETQFALQRWAFWSFVIAAVTDFFDGWLARKLDAVTVWGAILDPIGDKVLVCGAILGLLAMGGQPAVVLPAGLMLFREFTVSALREVGAGKGIKLPVTMLAKWKTTLQLTALAAELLVASWGAFGLPPEPAIERPVTLFAHGLMWLATIVTLITGAQYWEQTRKALVGK</sequence>
<evidence type="ECO:0000256" key="15">
    <source>
        <dbReference type="ARBA" id="ARBA00048586"/>
    </source>
</evidence>
<dbReference type="PANTHER" id="PTHR14269:SF62">
    <property type="entry name" value="CDP-DIACYLGLYCEROL--GLYCEROL-3-PHOSPHATE 3-PHOSPHATIDYLTRANSFERASE 1, CHLOROPLASTIC"/>
    <property type="match status" value="1"/>
</dbReference>
<dbReference type="EC" id="2.7.8.5" evidence="5 16"/>
<keyword evidence="9 18" id="KW-0812">Transmembrane</keyword>
<dbReference type="Proteomes" id="UP000530564">
    <property type="component" value="Unassembled WGS sequence"/>
</dbReference>
<evidence type="ECO:0000256" key="7">
    <source>
        <dbReference type="ARBA" id="ARBA00022516"/>
    </source>
</evidence>
<keyword evidence="14" id="KW-1208">Phospholipid metabolism</keyword>
<evidence type="ECO:0000256" key="11">
    <source>
        <dbReference type="ARBA" id="ARBA00023098"/>
    </source>
</evidence>
<evidence type="ECO:0000256" key="2">
    <source>
        <dbReference type="ARBA" id="ARBA00005042"/>
    </source>
</evidence>
<dbReference type="GO" id="GO:0016020">
    <property type="term" value="C:membrane"/>
    <property type="evidence" value="ECO:0007669"/>
    <property type="project" value="UniProtKB-SubCell"/>
</dbReference>
<evidence type="ECO:0000256" key="16">
    <source>
        <dbReference type="NCBIfam" id="TIGR00560"/>
    </source>
</evidence>
<dbReference type="GO" id="GO:0046474">
    <property type="term" value="P:glycerophospholipid biosynthetic process"/>
    <property type="evidence" value="ECO:0007669"/>
    <property type="project" value="TreeGrafter"/>
</dbReference>
<name>A0A840A403_9CAUL</name>
<evidence type="ECO:0000256" key="13">
    <source>
        <dbReference type="ARBA" id="ARBA00023209"/>
    </source>
</evidence>
<evidence type="ECO:0000256" key="12">
    <source>
        <dbReference type="ARBA" id="ARBA00023136"/>
    </source>
</evidence>
<evidence type="ECO:0000256" key="8">
    <source>
        <dbReference type="ARBA" id="ARBA00022679"/>
    </source>
</evidence>
<evidence type="ECO:0000256" key="14">
    <source>
        <dbReference type="ARBA" id="ARBA00023264"/>
    </source>
</evidence>
<keyword evidence="13" id="KW-0594">Phospholipid biosynthesis</keyword>
<reference evidence="19 20" key="1">
    <citation type="submission" date="2020-08" db="EMBL/GenBank/DDBJ databases">
        <title>Genomic Encyclopedia of Type Strains, Phase IV (KMG-IV): sequencing the most valuable type-strain genomes for metagenomic binning, comparative biology and taxonomic classification.</title>
        <authorList>
            <person name="Goeker M."/>
        </authorList>
    </citation>
    <scope>NUCLEOTIDE SEQUENCE [LARGE SCALE GENOMIC DNA]</scope>
    <source>
        <strain evidence="19 20">DSM 21793</strain>
    </source>
</reference>
<comment type="pathway">
    <text evidence="3">Lipid metabolism.</text>
</comment>
<evidence type="ECO:0000313" key="20">
    <source>
        <dbReference type="Proteomes" id="UP000530564"/>
    </source>
</evidence>
<organism evidence="19 20">
    <name type="scientific">Phenylobacterium haematophilum</name>
    <dbReference type="NCBI Taxonomy" id="98513"/>
    <lineage>
        <taxon>Bacteria</taxon>
        <taxon>Pseudomonadati</taxon>
        <taxon>Pseudomonadota</taxon>
        <taxon>Alphaproteobacteria</taxon>
        <taxon>Caulobacterales</taxon>
        <taxon>Caulobacteraceae</taxon>
        <taxon>Phenylobacterium</taxon>
    </lineage>
</organism>
<keyword evidence="12 18" id="KW-0472">Membrane</keyword>
<comment type="similarity">
    <text evidence="4 17">Belongs to the CDP-alcohol phosphatidyltransferase class-I family.</text>
</comment>
<dbReference type="PIRSF" id="PIRSF000847">
    <property type="entry name" value="Phos_ph_gly_syn"/>
    <property type="match status" value="1"/>
</dbReference>
<evidence type="ECO:0000256" key="5">
    <source>
        <dbReference type="ARBA" id="ARBA00013170"/>
    </source>
</evidence>
<dbReference type="InterPro" id="IPR050324">
    <property type="entry name" value="CDP-alcohol_PTase-I"/>
</dbReference>
<evidence type="ECO:0000256" key="17">
    <source>
        <dbReference type="RuleBase" id="RU003750"/>
    </source>
</evidence>
<dbReference type="InterPro" id="IPR048254">
    <property type="entry name" value="CDP_ALCOHOL_P_TRANSF_CS"/>
</dbReference>
<dbReference type="PROSITE" id="PS00379">
    <property type="entry name" value="CDP_ALCOHOL_P_TRANSF"/>
    <property type="match status" value="1"/>
</dbReference>
<keyword evidence="11" id="KW-0443">Lipid metabolism</keyword>
<keyword evidence="7" id="KW-0444">Lipid biosynthesis</keyword>
<gene>
    <name evidence="19" type="ORF">GGQ61_004088</name>
</gene>
<comment type="catalytic activity">
    <reaction evidence="15">
        <text>a CDP-1,2-diacyl-sn-glycerol + sn-glycerol 3-phosphate = a 1,2-diacyl-sn-glycero-3-phospho-(1'-sn-glycero-3'-phosphate) + CMP + H(+)</text>
        <dbReference type="Rhea" id="RHEA:12593"/>
        <dbReference type="ChEBI" id="CHEBI:15378"/>
        <dbReference type="ChEBI" id="CHEBI:57597"/>
        <dbReference type="ChEBI" id="CHEBI:58332"/>
        <dbReference type="ChEBI" id="CHEBI:60110"/>
        <dbReference type="ChEBI" id="CHEBI:60377"/>
        <dbReference type="EC" id="2.7.8.5"/>
    </reaction>
</comment>
<dbReference type="NCBIfam" id="TIGR00560">
    <property type="entry name" value="pgsA"/>
    <property type="match status" value="1"/>
</dbReference>
<dbReference type="InterPro" id="IPR004570">
    <property type="entry name" value="Phosphatidylglycerol_P_synth"/>
</dbReference>
<evidence type="ECO:0000256" key="1">
    <source>
        <dbReference type="ARBA" id="ARBA00004141"/>
    </source>
</evidence>
<dbReference type="GO" id="GO:0008444">
    <property type="term" value="F:CDP-diacylglycerol-glycerol-3-phosphate 3-phosphatidyltransferase activity"/>
    <property type="evidence" value="ECO:0007669"/>
    <property type="project" value="UniProtKB-UniRule"/>
</dbReference>
<evidence type="ECO:0000313" key="19">
    <source>
        <dbReference type="EMBL" id="MBB3893346.1"/>
    </source>
</evidence>
<keyword evidence="20" id="KW-1185">Reference proteome</keyword>
<protein>
    <recommendedName>
        <fullName evidence="6 16">CDP-diacylglycerol--glycerol-3-phosphate 3-phosphatidyltransferase</fullName>
        <ecNumber evidence="5 16">2.7.8.5</ecNumber>
    </recommendedName>
</protein>
<dbReference type="EMBL" id="JACIDK010000009">
    <property type="protein sequence ID" value="MBB3893346.1"/>
    <property type="molecule type" value="Genomic_DNA"/>
</dbReference>
<evidence type="ECO:0000256" key="3">
    <source>
        <dbReference type="ARBA" id="ARBA00005189"/>
    </source>
</evidence>
<evidence type="ECO:0000256" key="9">
    <source>
        <dbReference type="ARBA" id="ARBA00022692"/>
    </source>
</evidence>
<keyword evidence="8 17" id="KW-0808">Transferase</keyword>
<comment type="pathway">
    <text evidence="2">Phospholipid metabolism; phosphatidylglycerol biosynthesis; phosphatidylglycerol from CDP-diacylglycerol: step 1/2.</text>
</comment>
<keyword evidence="10 18" id="KW-1133">Transmembrane helix</keyword>
<dbReference type="PANTHER" id="PTHR14269">
    <property type="entry name" value="CDP-DIACYLGLYCEROL--GLYCEROL-3-PHOSPHATE 3-PHOSPHATIDYLTRANSFERASE-RELATED"/>
    <property type="match status" value="1"/>
</dbReference>
<evidence type="ECO:0000256" key="4">
    <source>
        <dbReference type="ARBA" id="ARBA00010441"/>
    </source>
</evidence>
<evidence type="ECO:0000256" key="18">
    <source>
        <dbReference type="SAM" id="Phobius"/>
    </source>
</evidence>
<feature type="transmembrane region" description="Helical" evidence="18">
    <location>
        <begin position="87"/>
        <end position="114"/>
    </location>
</feature>